<accession>M2U8R4</accession>
<dbReference type="GO" id="GO:0003677">
    <property type="term" value="F:DNA binding"/>
    <property type="evidence" value="ECO:0007669"/>
    <property type="project" value="InterPro"/>
</dbReference>
<sequence>MEPRVEVGFYHCTRAAPLAVLPRLVQKAAEAGFRVLIQSDDPAVRDAVDGALWTFEADSFLPHGLAGGEHDAEQPVLIAEGFDPANGARIALAIGGGLPPADAGFERILYLFDGNDNDALSRARRHWKALSARDGVTPVYWQQAERGWQKRG</sequence>
<gene>
    <name evidence="1" type="ORF">C725_0298</name>
</gene>
<proteinExistence type="predicted"/>
<comment type="caution">
    <text evidence="1">The sequence shown here is derived from an EMBL/GenBank/DDBJ whole genome shotgun (WGS) entry which is preliminary data.</text>
</comment>
<dbReference type="PANTHER" id="PTHR38767">
    <property type="entry name" value="DNA POLYMERASE III SUBUNIT CHI"/>
    <property type="match status" value="1"/>
</dbReference>
<dbReference type="SUPFAM" id="SSF102400">
    <property type="entry name" value="DNA polymerase III chi subunit"/>
    <property type="match status" value="1"/>
</dbReference>
<dbReference type="GO" id="GO:0032298">
    <property type="term" value="P:positive regulation of DNA-templated DNA replication initiation"/>
    <property type="evidence" value="ECO:0007669"/>
    <property type="project" value="TreeGrafter"/>
</dbReference>
<dbReference type="InterPro" id="IPR036768">
    <property type="entry name" value="PolIII_chi_sf"/>
</dbReference>
<protein>
    <submittedName>
        <fullName evidence="1">DNA polymerase III chi subunit</fullName>
    </submittedName>
</protein>
<reference evidence="1 2" key="1">
    <citation type="journal article" date="2013" name="Genome Announc.">
        <title>Draft Genome Sequence of Strain JLT2015T, Belonging to the Family Sphingomonadaceae of the Alphaproteobacteria.</title>
        <authorList>
            <person name="Tang K."/>
            <person name="Liu K."/>
            <person name="Li S."/>
            <person name="Jiao N."/>
        </authorList>
    </citation>
    <scope>NUCLEOTIDE SEQUENCE [LARGE SCALE GENOMIC DNA]</scope>
    <source>
        <strain evidence="1 2">JLT2015</strain>
    </source>
</reference>
<organism evidence="1 2">
    <name type="scientific">Pacificimonas flava</name>
    <dbReference type="NCBI Taxonomy" id="1234595"/>
    <lineage>
        <taxon>Bacteria</taxon>
        <taxon>Pseudomonadati</taxon>
        <taxon>Pseudomonadota</taxon>
        <taxon>Alphaproteobacteria</taxon>
        <taxon>Sphingomonadales</taxon>
        <taxon>Sphingosinicellaceae</taxon>
        <taxon>Pacificimonas</taxon>
    </lineage>
</organism>
<evidence type="ECO:0000313" key="2">
    <source>
        <dbReference type="Proteomes" id="UP000011717"/>
    </source>
</evidence>
<keyword evidence="2" id="KW-1185">Reference proteome</keyword>
<dbReference type="EMBL" id="AMRV01000001">
    <property type="protein sequence ID" value="EMD84368.1"/>
    <property type="molecule type" value="Genomic_DNA"/>
</dbReference>
<dbReference type="Pfam" id="PF04364">
    <property type="entry name" value="DNA_pol3_chi"/>
    <property type="match status" value="1"/>
</dbReference>
<dbReference type="PANTHER" id="PTHR38767:SF1">
    <property type="entry name" value="DNA POLYMERASE III SUBUNIT CHI"/>
    <property type="match status" value="1"/>
</dbReference>
<dbReference type="GO" id="GO:0003887">
    <property type="term" value="F:DNA-directed DNA polymerase activity"/>
    <property type="evidence" value="ECO:0007669"/>
    <property type="project" value="InterPro"/>
</dbReference>
<dbReference type="InterPro" id="IPR007459">
    <property type="entry name" value="DNA_pol3_chi"/>
</dbReference>
<dbReference type="NCBIfam" id="NF004347">
    <property type="entry name" value="PRK05728.1-4"/>
    <property type="match status" value="1"/>
</dbReference>
<dbReference type="Gene3D" id="3.40.50.10110">
    <property type="entry name" value="DNA polymerase III subunit chi"/>
    <property type="match status" value="1"/>
</dbReference>
<dbReference type="GO" id="GO:0006260">
    <property type="term" value="P:DNA replication"/>
    <property type="evidence" value="ECO:0007669"/>
    <property type="project" value="InterPro"/>
</dbReference>
<dbReference type="PATRIC" id="fig|1234595.3.peg.298"/>
<dbReference type="Proteomes" id="UP000011717">
    <property type="component" value="Unassembled WGS sequence"/>
</dbReference>
<evidence type="ECO:0000313" key="1">
    <source>
        <dbReference type="EMBL" id="EMD84368.1"/>
    </source>
</evidence>
<dbReference type="AlphaFoldDB" id="M2U8R4"/>
<name>M2U8R4_9SPHN</name>